<gene>
    <name evidence="1" type="ORF">KIN20_020364</name>
</gene>
<reference evidence="1" key="1">
    <citation type="submission" date="2021-06" db="EMBL/GenBank/DDBJ databases">
        <title>Parelaphostrongylus tenuis whole genome reference sequence.</title>
        <authorList>
            <person name="Garwood T.J."/>
            <person name="Larsen P.A."/>
            <person name="Fountain-Jones N.M."/>
            <person name="Garbe J.R."/>
            <person name="Macchietto M.G."/>
            <person name="Kania S.A."/>
            <person name="Gerhold R.W."/>
            <person name="Richards J.E."/>
            <person name="Wolf T.M."/>
        </authorList>
    </citation>
    <scope>NUCLEOTIDE SEQUENCE</scope>
    <source>
        <strain evidence="1">MNPRO001-30</strain>
        <tissue evidence="1">Meninges</tissue>
    </source>
</reference>
<sequence>MAKGRVVSVLYITNKHFRSDLTHSSTKSIDGRGGIGPALHYVPIASPMFEASATLNRHARFLRDIAVFFIVSAVSFRFRQTVSTCYSAADIATVRCSGVFRSEREEF</sequence>
<dbReference type="EMBL" id="JAHQIW010004126">
    <property type="protein sequence ID" value="KAJ1361171.1"/>
    <property type="molecule type" value="Genomic_DNA"/>
</dbReference>
<dbReference type="Proteomes" id="UP001196413">
    <property type="component" value="Unassembled WGS sequence"/>
</dbReference>
<name>A0AAD5N5U6_PARTN</name>
<comment type="caution">
    <text evidence="1">The sequence shown here is derived from an EMBL/GenBank/DDBJ whole genome shotgun (WGS) entry which is preliminary data.</text>
</comment>
<proteinExistence type="predicted"/>
<dbReference type="AlphaFoldDB" id="A0AAD5N5U6"/>
<keyword evidence="2" id="KW-1185">Reference proteome</keyword>
<evidence type="ECO:0000313" key="2">
    <source>
        <dbReference type="Proteomes" id="UP001196413"/>
    </source>
</evidence>
<protein>
    <submittedName>
        <fullName evidence="1">Uncharacterized protein</fullName>
    </submittedName>
</protein>
<evidence type="ECO:0000313" key="1">
    <source>
        <dbReference type="EMBL" id="KAJ1361171.1"/>
    </source>
</evidence>
<accession>A0AAD5N5U6</accession>
<organism evidence="1 2">
    <name type="scientific">Parelaphostrongylus tenuis</name>
    <name type="common">Meningeal worm</name>
    <dbReference type="NCBI Taxonomy" id="148309"/>
    <lineage>
        <taxon>Eukaryota</taxon>
        <taxon>Metazoa</taxon>
        <taxon>Ecdysozoa</taxon>
        <taxon>Nematoda</taxon>
        <taxon>Chromadorea</taxon>
        <taxon>Rhabditida</taxon>
        <taxon>Rhabditina</taxon>
        <taxon>Rhabditomorpha</taxon>
        <taxon>Strongyloidea</taxon>
        <taxon>Metastrongylidae</taxon>
        <taxon>Parelaphostrongylus</taxon>
    </lineage>
</organism>